<comment type="caution">
    <text evidence="1">The sequence shown here is derived from an EMBL/GenBank/DDBJ whole genome shotgun (WGS) entry which is preliminary data.</text>
</comment>
<name>A0A162ZWM9_DIDRA</name>
<dbReference type="Proteomes" id="UP000076837">
    <property type="component" value="Unassembled WGS sequence"/>
</dbReference>
<evidence type="ECO:0000313" key="2">
    <source>
        <dbReference type="Proteomes" id="UP000076837"/>
    </source>
</evidence>
<organism evidence="1 2">
    <name type="scientific">Didymella rabiei</name>
    <name type="common">Chickpea ascochyta blight fungus</name>
    <name type="synonym">Mycosphaerella rabiei</name>
    <dbReference type="NCBI Taxonomy" id="5454"/>
    <lineage>
        <taxon>Eukaryota</taxon>
        <taxon>Fungi</taxon>
        <taxon>Dikarya</taxon>
        <taxon>Ascomycota</taxon>
        <taxon>Pezizomycotina</taxon>
        <taxon>Dothideomycetes</taxon>
        <taxon>Pleosporomycetidae</taxon>
        <taxon>Pleosporales</taxon>
        <taxon>Pleosporineae</taxon>
        <taxon>Didymellaceae</taxon>
        <taxon>Ascochyta</taxon>
    </lineage>
</organism>
<protein>
    <submittedName>
        <fullName evidence="1">Uncharacterized protein</fullName>
    </submittedName>
</protein>
<dbReference type="OrthoDB" id="10354197at2759"/>
<gene>
    <name evidence="1" type="ORF">ST47_g7997</name>
</gene>
<reference evidence="1 2" key="1">
    <citation type="journal article" date="2016" name="Sci. Rep.">
        <title>Draft genome sequencing and secretome analysis of fungal phytopathogen Ascochyta rabiei provides insight into the necrotrophic effector repertoire.</title>
        <authorList>
            <person name="Verma S."/>
            <person name="Gazara R.K."/>
            <person name="Nizam S."/>
            <person name="Parween S."/>
            <person name="Chattopadhyay D."/>
            <person name="Verma P.K."/>
        </authorList>
    </citation>
    <scope>NUCLEOTIDE SEQUENCE [LARGE SCALE GENOMIC DNA]</scope>
    <source>
        <strain evidence="1 2">ArDII</strain>
    </source>
</reference>
<dbReference type="EMBL" id="JYNV01000264">
    <property type="protein sequence ID" value="KZM20849.1"/>
    <property type="molecule type" value="Genomic_DNA"/>
</dbReference>
<accession>A0A162ZWM9</accession>
<dbReference type="AlphaFoldDB" id="A0A162ZWM9"/>
<proteinExistence type="predicted"/>
<keyword evidence="2" id="KW-1185">Reference proteome</keyword>
<sequence length="86" mass="9585">MFHRPALILSFLLLALFMPTANAGRHNPPPRNCTECTAKMEKCHETCKAMTEDSCRFYCECNVAESDHFCRDSCGIGGPESACGYF</sequence>
<evidence type="ECO:0000313" key="1">
    <source>
        <dbReference type="EMBL" id="KZM20849.1"/>
    </source>
</evidence>